<organism evidence="3 4">
    <name type="scientific">Vibrio nereis</name>
    <dbReference type="NCBI Taxonomy" id="693"/>
    <lineage>
        <taxon>Bacteria</taxon>
        <taxon>Pseudomonadati</taxon>
        <taxon>Pseudomonadota</taxon>
        <taxon>Gammaproteobacteria</taxon>
        <taxon>Vibrionales</taxon>
        <taxon>Vibrionaceae</taxon>
        <taxon>Vibrio</taxon>
    </lineage>
</organism>
<keyword evidence="4" id="KW-1185">Reference proteome</keyword>
<gene>
    <name evidence="3" type="ORF">AKJ17_01530</name>
</gene>
<dbReference type="CDD" id="cd05399">
    <property type="entry name" value="NT_Rel-Spo_like"/>
    <property type="match status" value="1"/>
</dbReference>
<dbReference type="GO" id="GO:0015969">
    <property type="term" value="P:guanosine tetraphosphate metabolic process"/>
    <property type="evidence" value="ECO:0007669"/>
    <property type="project" value="InterPro"/>
</dbReference>
<feature type="chain" id="PRO_5005600232" evidence="1">
    <location>
        <begin position="23"/>
        <end position="261"/>
    </location>
</feature>
<protein>
    <submittedName>
        <fullName evidence="3">Phosphoribosylglycinamide formyltransferase</fullName>
    </submittedName>
</protein>
<feature type="domain" description="RelA/SpoT" evidence="2">
    <location>
        <begin position="102"/>
        <end position="210"/>
    </location>
</feature>
<evidence type="ECO:0000256" key="1">
    <source>
        <dbReference type="SAM" id="SignalP"/>
    </source>
</evidence>
<feature type="signal peptide" evidence="1">
    <location>
        <begin position="1"/>
        <end position="22"/>
    </location>
</feature>
<dbReference type="EMBL" id="LHPJ01000001">
    <property type="protein sequence ID" value="KOO05499.1"/>
    <property type="molecule type" value="Genomic_DNA"/>
</dbReference>
<evidence type="ECO:0000259" key="2">
    <source>
        <dbReference type="SMART" id="SM00954"/>
    </source>
</evidence>
<reference evidence="4" key="1">
    <citation type="submission" date="2015-08" db="EMBL/GenBank/DDBJ databases">
        <title>Vibrio galatheae sp. nov., a novel member of the Vibrionaceae family isolated from the Solomon Islands.</title>
        <authorList>
            <person name="Giubergia S."/>
            <person name="Machado H."/>
            <person name="Mateiu R.V."/>
            <person name="Gram L."/>
        </authorList>
    </citation>
    <scope>NUCLEOTIDE SEQUENCE [LARGE SCALE GENOMIC DNA]</scope>
    <source>
        <strain evidence="4">DSM 19584</strain>
    </source>
</reference>
<keyword evidence="1" id="KW-0732">Signal</keyword>
<dbReference type="Gene3D" id="3.30.460.10">
    <property type="entry name" value="Beta Polymerase, domain 2"/>
    <property type="match status" value="1"/>
</dbReference>
<accession>A0A0M0HTX2</accession>
<name>A0A0M0HTX2_VIBNE</name>
<dbReference type="GO" id="GO:0016740">
    <property type="term" value="F:transferase activity"/>
    <property type="evidence" value="ECO:0007669"/>
    <property type="project" value="UniProtKB-KW"/>
</dbReference>
<dbReference type="InterPro" id="IPR043519">
    <property type="entry name" value="NT_sf"/>
</dbReference>
<dbReference type="PATRIC" id="fig|693.5.peg.308"/>
<dbReference type="AlphaFoldDB" id="A0A0M0HTX2"/>
<keyword evidence="3" id="KW-0808">Transferase</keyword>
<dbReference type="Proteomes" id="UP000037515">
    <property type="component" value="Unassembled WGS sequence"/>
</dbReference>
<evidence type="ECO:0000313" key="3">
    <source>
        <dbReference type="EMBL" id="KOO05499.1"/>
    </source>
</evidence>
<dbReference type="SMART" id="SM00954">
    <property type="entry name" value="RelA_SpoT"/>
    <property type="match status" value="1"/>
</dbReference>
<dbReference type="STRING" id="693.AKJ17_01530"/>
<evidence type="ECO:0000313" key="4">
    <source>
        <dbReference type="Proteomes" id="UP000037515"/>
    </source>
</evidence>
<sequence>MSLFLRTTALMLLMLSRAPAFASIPTVPGSDQNRSSNQNEVCSKAFKHNLSGLYGIQSTSTTPLQPYADFDILYSKAHQAQAELETLCKSTALLTSTEAYFAGVKSSERAKEKIAHKLDGQAERITDLARATIVADDIDSLMSAYEVLSRETTIVQVKNRFKSPKASGYRDLNLLVQLPKTKLIAEVQVHLKAIADVKNGPEHDIYERIQRIERNAATQNRELSEFELAQIQHMRSESKELYHNAWQPYLTTRLTTRLNAA</sequence>
<dbReference type="SUPFAM" id="SSF81301">
    <property type="entry name" value="Nucleotidyltransferase"/>
    <property type="match status" value="1"/>
</dbReference>
<dbReference type="Pfam" id="PF04607">
    <property type="entry name" value="RelA_SpoT"/>
    <property type="match status" value="1"/>
</dbReference>
<proteinExistence type="predicted"/>
<dbReference type="InterPro" id="IPR007685">
    <property type="entry name" value="RelA_SpoT"/>
</dbReference>
<dbReference type="OrthoDB" id="5823369at2"/>
<comment type="caution">
    <text evidence="3">The sequence shown here is derived from an EMBL/GenBank/DDBJ whole genome shotgun (WGS) entry which is preliminary data.</text>
</comment>
<dbReference type="RefSeq" id="WP_053394013.1">
    <property type="nucleotide sequence ID" value="NZ_LHPJ01000001.1"/>
</dbReference>